<evidence type="ECO:0000313" key="2">
    <source>
        <dbReference type="Proteomes" id="UP000815677"/>
    </source>
</evidence>
<evidence type="ECO:0000313" key="1">
    <source>
        <dbReference type="EMBL" id="GAT55568.1"/>
    </source>
</evidence>
<organism evidence="1 2">
    <name type="scientific">Mycena chlorophos</name>
    <name type="common">Agaric fungus</name>
    <name type="synonym">Agaricus chlorophos</name>
    <dbReference type="NCBI Taxonomy" id="658473"/>
    <lineage>
        <taxon>Eukaryota</taxon>
        <taxon>Fungi</taxon>
        <taxon>Dikarya</taxon>
        <taxon>Basidiomycota</taxon>
        <taxon>Agaricomycotina</taxon>
        <taxon>Agaricomycetes</taxon>
        <taxon>Agaricomycetidae</taxon>
        <taxon>Agaricales</taxon>
        <taxon>Marasmiineae</taxon>
        <taxon>Mycenaceae</taxon>
        <taxon>Mycena</taxon>
    </lineage>
</organism>
<gene>
    <name evidence="1" type="ORF">MCHLO_12316</name>
</gene>
<accession>A0ABQ0LWY2</accession>
<reference evidence="1" key="1">
    <citation type="submission" date="2014-09" db="EMBL/GenBank/DDBJ databases">
        <title>Genome sequence of the luminous mushroom Mycena chlorophos for searching fungal bioluminescence genes.</title>
        <authorList>
            <person name="Tanaka Y."/>
            <person name="Kasuga D."/>
            <person name="Oba Y."/>
            <person name="Hase S."/>
            <person name="Sato K."/>
            <person name="Oba Y."/>
            <person name="Sakakibara Y."/>
        </authorList>
    </citation>
    <scope>NUCLEOTIDE SEQUENCE</scope>
</reference>
<keyword evidence="2" id="KW-1185">Reference proteome</keyword>
<name>A0ABQ0LWY2_MYCCL</name>
<protein>
    <submittedName>
        <fullName evidence="1">Uncharacterized protein</fullName>
    </submittedName>
</protein>
<sequence>MEMVPILEDVAYIPKLRSLILRGWQNDEDDSPILEKLLDALKHRVQQPHPPLQRVEITVQAWMSRAMRPPVNGRTVPEEEYYNRHQYMVPTAVVKEFQAFAAQSAPLEVRLVAARPIVGFRNGASNYVNRADDMEVLVNTWGQAPLPNQCWCTFCLSRN</sequence>
<dbReference type="EMBL" id="DF849041">
    <property type="protein sequence ID" value="GAT55568.1"/>
    <property type="molecule type" value="Genomic_DNA"/>
</dbReference>
<proteinExistence type="predicted"/>
<dbReference type="Proteomes" id="UP000815677">
    <property type="component" value="Unassembled WGS sequence"/>
</dbReference>